<dbReference type="GO" id="GO:0009451">
    <property type="term" value="P:RNA modification"/>
    <property type="evidence" value="ECO:0007669"/>
    <property type="project" value="InterPro"/>
</dbReference>
<dbReference type="FunFam" id="1.25.40.10:FF:000031">
    <property type="entry name" value="Pentatricopeptide repeat-containing protein mitochondrial"/>
    <property type="match status" value="1"/>
</dbReference>
<feature type="repeat" description="PPR" evidence="2">
    <location>
        <begin position="621"/>
        <end position="655"/>
    </location>
</feature>
<organism evidence="5 6">
    <name type="scientific">Elaeis guineensis var. tenera</name>
    <name type="common">Oil palm</name>
    <dbReference type="NCBI Taxonomy" id="51953"/>
    <lineage>
        <taxon>Eukaryota</taxon>
        <taxon>Viridiplantae</taxon>
        <taxon>Streptophyta</taxon>
        <taxon>Embryophyta</taxon>
        <taxon>Tracheophyta</taxon>
        <taxon>Spermatophyta</taxon>
        <taxon>Magnoliopsida</taxon>
        <taxon>Liliopsida</taxon>
        <taxon>Arecaceae</taxon>
        <taxon>Arecoideae</taxon>
        <taxon>Cocoseae</taxon>
        <taxon>Elaeidinae</taxon>
        <taxon>Elaeis</taxon>
    </lineage>
</organism>
<feature type="repeat" description="PPR" evidence="2">
    <location>
        <begin position="116"/>
        <end position="150"/>
    </location>
</feature>
<evidence type="ECO:0000256" key="1">
    <source>
        <dbReference type="ARBA" id="ARBA00022737"/>
    </source>
</evidence>
<protein>
    <submittedName>
        <fullName evidence="6">Pentatricopeptide repeat-containing protein At5g52630</fullName>
    </submittedName>
</protein>
<dbReference type="InterPro" id="IPR032867">
    <property type="entry name" value="DYW_dom"/>
</dbReference>
<dbReference type="Pfam" id="PF01535">
    <property type="entry name" value="PPR"/>
    <property type="match status" value="5"/>
</dbReference>
<proteinExistence type="predicted"/>
<dbReference type="InterPro" id="IPR046960">
    <property type="entry name" value="PPR_At4g14850-like_plant"/>
</dbReference>
<dbReference type="PANTHER" id="PTHR47926">
    <property type="entry name" value="PENTATRICOPEPTIDE REPEAT-CONTAINING PROTEIN"/>
    <property type="match status" value="1"/>
</dbReference>
<reference evidence="6" key="1">
    <citation type="submission" date="2025-08" db="UniProtKB">
        <authorList>
            <consortium name="RefSeq"/>
        </authorList>
    </citation>
    <scope>IDENTIFICATION</scope>
</reference>
<evidence type="ECO:0000313" key="5">
    <source>
        <dbReference type="Proteomes" id="UP000504607"/>
    </source>
</evidence>
<gene>
    <name evidence="6" type="primary">LOC105052853</name>
</gene>
<dbReference type="InterPro" id="IPR002885">
    <property type="entry name" value="PPR_rpt"/>
</dbReference>
<accession>A0A6I9RTH2</accession>
<evidence type="ECO:0000256" key="2">
    <source>
        <dbReference type="PROSITE-ProRule" id="PRU00708"/>
    </source>
</evidence>
<dbReference type="InParanoid" id="A0A6I9RTH2"/>
<dbReference type="AlphaFoldDB" id="A0A6I9RTH2"/>
<feature type="domain" description="DYW" evidence="4">
    <location>
        <begin position="836"/>
        <end position="928"/>
    </location>
</feature>
<dbReference type="FunFam" id="1.25.40.10:FF:000344">
    <property type="entry name" value="Pentatricopeptide repeat-containing protein"/>
    <property type="match status" value="1"/>
</dbReference>
<dbReference type="NCBIfam" id="TIGR00756">
    <property type="entry name" value="PPR"/>
    <property type="match status" value="8"/>
</dbReference>
<dbReference type="Pfam" id="PF14432">
    <property type="entry name" value="DYW_deaminase"/>
    <property type="match status" value="1"/>
</dbReference>
<feature type="repeat" description="PPR" evidence="2">
    <location>
        <begin position="217"/>
        <end position="251"/>
    </location>
</feature>
<dbReference type="KEGG" id="egu:105052853"/>
<feature type="repeat" description="PPR" evidence="2">
    <location>
        <begin position="419"/>
        <end position="453"/>
    </location>
</feature>
<dbReference type="FunFam" id="1.25.40.10:FF:000073">
    <property type="entry name" value="Pentatricopeptide repeat-containing protein chloroplastic"/>
    <property type="match status" value="1"/>
</dbReference>
<feature type="repeat" description="PPR" evidence="2">
    <location>
        <begin position="520"/>
        <end position="554"/>
    </location>
</feature>
<feature type="region of interest" description="Disordered" evidence="3">
    <location>
        <begin position="53"/>
        <end position="81"/>
    </location>
</feature>
<dbReference type="PROSITE" id="PS51375">
    <property type="entry name" value="PPR"/>
    <property type="match status" value="6"/>
</dbReference>
<dbReference type="Pfam" id="PF20431">
    <property type="entry name" value="E_motif"/>
    <property type="match status" value="1"/>
</dbReference>
<dbReference type="InterPro" id="IPR046848">
    <property type="entry name" value="E_motif"/>
</dbReference>
<dbReference type="FunCoup" id="A0A6I9RTH2">
    <property type="interactions" value="9"/>
</dbReference>
<keyword evidence="1" id="KW-0677">Repeat</keyword>
<dbReference type="FunFam" id="1.25.40.10:FF:000366">
    <property type="entry name" value="Pentatricopeptide (PPR) repeat-containing protein"/>
    <property type="match status" value="1"/>
</dbReference>
<dbReference type="GeneID" id="105052853"/>
<dbReference type="OrthoDB" id="185373at2759"/>
<evidence type="ECO:0000313" key="6">
    <source>
        <dbReference type="RefSeq" id="XP_010932118.1"/>
    </source>
</evidence>
<name>A0A6I9RTH2_ELAGV</name>
<dbReference type="InterPro" id="IPR011990">
    <property type="entry name" value="TPR-like_helical_dom_sf"/>
</dbReference>
<keyword evidence="5" id="KW-1185">Reference proteome</keyword>
<feature type="compositionally biased region" description="Low complexity" evidence="3">
    <location>
        <begin position="60"/>
        <end position="73"/>
    </location>
</feature>
<dbReference type="FunFam" id="1.25.40.10:FF:000351">
    <property type="entry name" value="Pentatricopeptide repeat-containing protein"/>
    <property type="match status" value="1"/>
</dbReference>
<dbReference type="Pfam" id="PF13041">
    <property type="entry name" value="PPR_2"/>
    <property type="match status" value="4"/>
</dbReference>
<sequence length="928" mass="100917">MKPRRLALPPSLSKTLSTRISRSLQTAAKALLEEQNAATSAVIPSLLPTANLSPPPSPPFSSLSAAADSPPISGTQLTTSGFSSAPPFRRHLLWFRFGSRSPDLARQVFDVIPHPALVSWSALISNYVRSGLTREALLAFKKMQTLGIRSNEFTLPTLLKACSASSDFIAGTQIHAVAIVTGFESDVFVANTLIVMYAGFGLLLDSRKLFDGIAGRNVVSWNALLAGHVKNDQCEEAVGLFSGMVMSGIRPNEFGFSCVLNACTGSQDLHHGREVHGYLTRLGYDSDPFTANALVDMYAKLGNIKAAAAVFKGIARPDIVSWNAFIAGCVLHGHDNWALRLLLDMRCSGMLPNVFTLSSILKACAGTGMLFLGQQIHGNLIKAGSDSDMFVGVGIVDMYAKCDHLGDARKAFDLIPKQDTILWNALISGCSHSGSDQEALFLFSKMRLEGSIFNRTTLSAVLKSIASLQATNASKDVHALALKAGFLSDPHVVNGLIDAYGKCNCIEEAAGVFRECSFGDVVAFTSIITGYSLSGQGEEAMKLFYEMVNQGLKPDSFALSSLLNACASLSAYEQGKQIHVHVLKMGYMSDGFSGNALVNMYAKCGSIEDASLAFSEISERGVVSWSAMIGGLAQHGHGKEALNLFHKMLDEGVSPNHITLTSVLSACNHAGLVDEAKRYFELMVELFGIEQTHEHYACMVDLLGRAGRLNEAMELVDSMPFEANASVWGALLGASRVHRNIELGRKAAEMLFSLEPEKSGTHVLLANIYASSGMWDDVAKVRRLMKDSGVKKEPGMSWMELKDRVYTFIVGDRSHERTTEIYAKLEELGELMNRAGYVPMVETDLHDVEQSEKEVLLSHHSEKLAVAFGLISTPAGAPIRVKKNLRVCKDCHTAFKFISQIVSREIIIRDINRFHHFRDGSCSCGDYW</sequence>
<dbReference type="PANTHER" id="PTHR47926:SF530">
    <property type="entry name" value="DYW DOMAIN-CONTAINING PROTEIN"/>
    <property type="match status" value="1"/>
</dbReference>
<dbReference type="RefSeq" id="XP_010932118.1">
    <property type="nucleotide sequence ID" value="XM_010933816.3"/>
</dbReference>
<dbReference type="Proteomes" id="UP000504607">
    <property type="component" value="Chromosome 10"/>
</dbReference>
<feature type="repeat" description="PPR" evidence="2">
    <location>
        <begin position="318"/>
        <end position="352"/>
    </location>
</feature>
<evidence type="ECO:0000259" key="4">
    <source>
        <dbReference type="Pfam" id="PF14432"/>
    </source>
</evidence>
<dbReference type="Gene3D" id="1.25.40.10">
    <property type="entry name" value="Tetratricopeptide repeat domain"/>
    <property type="match status" value="6"/>
</dbReference>
<dbReference type="GO" id="GO:0008270">
    <property type="term" value="F:zinc ion binding"/>
    <property type="evidence" value="ECO:0007669"/>
    <property type="project" value="InterPro"/>
</dbReference>
<dbReference type="GO" id="GO:0003723">
    <property type="term" value="F:RNA binding"/>
    <property type="evidence" value="ECO:0007669"/>
    <property type="project" value="InterPro"/>
</dbReference>
<evidence type="ECO:0000256" key="3">
    <source>
        <dbReference type="SAM" id="MobiDB-lite"/>
    </source>
</evidence>
<dbReference type="FunFam" id="1.25.40.10:FF:001100">
    <property type="entry name" value="Pentatricopeptide repeat-containing protein"/>
    <property type="match status" value="1"/>
</dbReference>